<evidence type="ECO:0000259" key="10">
    <source>
        <dbReference type="Pfam" id="PF11232"/>
    </source>
</evidence>
<evidence type="ECO:0000259" key="12">
    <source>
        <dbReference type="Pfam" id="PF11265"/>
    </source>
</evidence>
<dbReference type="Pfam" id="PF11265">
    <property type="entry name" value="Med25_VWA"/>
    <property type="match status" value="1"/>
</dbReference>
<dbReference type="Pfam" id="PF11232">
    <property type="entry name" value="Med25"/>
    <property type="match status" value="1"/>
</dbReference>
<organism evidence="13">
    <name type="scientific">Macaca mulatta</name>
    <name type="common">Rhesus macaque</name>
    <dbReference type="NCBI Taxonomy" id="9544"/>
    <lineage>
        <taxon>Eukaryota</taxon>
        <taxon>Metazoa</taxon>
        <taxon>Chordata</taxon>
        <taxon>Craniata</taxon>
        <taxon>Vertebrata</taxon>
        <taxon>Euteleostomi</taxon>
        <taxon>Mammalia</taxon>
        <taxon>Eutheria</taxon>
        <taxon>Euarchontoglires</taxon>
        <taxon>Primates</taxon>
        <taxon>Haplorrhini</taxon>
        <taxon>Catarrhini</taxon>
        <taxon>Cercopithecidae</taxon>
        <taxon>Cercopithecinae</taxon>
        <taxon>Macaca</taxon>
    </lineage>
</organism>
<keyword evidence="7 8" id="KW-0539">Nucleus</keyword>
<evidence type="ECO:0000259" key="11">
    <source>
        <dbReference type="Pfam" id="PF11235"/>
    </source>
</evidence>
<feature type="compositionally biased region" description="Pro residues" evidence="9">
    <location>
        <begin position="297"/>
        <end position="306"/>
    </location>
</feature>
<feature type="compositionally biased region" description="Pro residues" evidence="9">
    <location>
        <begin position="693"/>
        <end position="703"/>
    </location>
</feature>
<comment type="function">
    <text evidence="8">Component of the Mediator complex, a coactivator involved in the regulated transcription of nearly all RNA polymerase II-dependent genes. Mediator functions as a bridge to convey information from gene-specific regulatory proteins to the basal RNA polymerase II transcription machinery. Mediator is recruited to promoters by direct interactions with regulatory proteins and serves as a scaffold for the assembly of a functional preinitiation complex with RNA polymerase II and the general transcription factors.</text>
</comment>
<feature type="compositionally biased region" description="Pro residues" evidence="9">
    <location>
        <begin position="274"/>
        <end position="285"/>
    </location>
</feature>
<dbReference type="InterPro" id="IPR036465">
    <property type="entry name" value="vWFA_dom_sf"/>
</dbReference>
<dbReference type="Pfam" id="PF11235">
    <property type="entry name" value="Med25_SD1"/>
    <property type="match status" value="1"/>
</dbReference>
<comment type="similarity">
    <text evidence="2 8">Belongs to the Mediator complex subunit 25 family.</text>
</comment>
<comment type="subunit">
    <text evidence="8">Component of the Mediator complex.</text>
</comment>
<feature type="region of interest" description="Disordered" evidence="9">
    <location>
        <begin position="333"/>
        <end position="409"/>
    </location>
</feature>
<dbReference type="InterPro" id="IPR021397">
    <property type="entry name" value="Mediator_Med25_SD1"/>
</dbReference>
<feature type="compositionally biased region" description="Pro residues" evidence="9">
    <location>
        <begin position="672"/>
        <end position="684"/>
    </location>
</feature>
<evidence type="ECO:0000256" key="7">
    <source>
        <dbReference type="ARBA" id="ARBA00023242"/>
    </source>
</evidence>
<evidence type="ECO:0000256" key="6">
    <source>
        <dbReference type="ARBA" id="ARBA00023163"/>
    </source>
</evidence>
<dbReference type="PANTHER" id="PTHR12433:SF10">
    <property type="entry name" value="MEDIATOR OF RNA POLYMERASE II TRANSCRIPTION SUBUNIT 25"/>
    <property type="match status" value="1"/>
</dbReference>
<evidence type="ECO:0000256" key="9">
    <source>
        <dbReference type="SAM" id="MobiDB-lite"/>
    </source>
</evidence>
<proteinExistence type="inferred from homology"/>
<feature type="compositionally biased region" description="Low complexity" evidence="9">
    <location>
        <begin position="597"/>
        <end position="631"/>
    </location>
</feature>
<evidence type="ECO:0000256" key="3">
    <source>
        <dbReference type="ARBA" id="ARBA00019694"/>
    </source>
</evidence>
<evidence type="ECO:0000256" key="4">
    <source>
        <dbReference type="ARBA" id="ARBA00023015"/>
    </source>
</evidence>
<feature type="compositionally biased region" description="Acidic residues" evidence="9">
    <location>
        <begin position="758"/>
        <end position="767"/>
    </location>
</feature>
<dbReference type="InterPro" id="IPR021394">
    <property type="entry name" value="Med25_PTOV"/>
</dbReference>
<feature type="compositionally biased region" description="Pro residues" evidence="9">
    <location>
        <begin position="632"/>
        <end position="654"/>
    </location>
</feature>
<comment type="subcellular location">
    <subcellularLocation>
        <location evidence="1 8">Nucleus</location>
    </subcellularLocation>
</comment>
<name>G7NLQ3_MACMU</name>
<evidence type="ECO:0000256" key="5">
    <source>
        <dbReference type="ARBA" id="ARBA00023159"/>
    </source>
</evidence>
<feature type="domain" description="Mediator complex subunit Med25 PTOV" evidence="10">
    <location>
        <begin position="438"/>
        <end position="566"/>
    </location>
</feature>
<evidence type="ECO:0000256" key="1">
    <source>
        <dbReference type="ARBA" id="ARBA00004123"/>
    </source>
</evidence>
<keyword evidence="4 8" id="KW-0805">Transcription regulation</keyword>
<dbReference type="FunFam" id="2.40.290.30:FF:000001">
    <property type="entry name" value="Mediator of RNA polymerase II transcription subunit 25"/>
    <property type="match status" value="1"/>
</dbReference>
<dbReference type="InterPro" id="IPR021419">
    <property type="entry name" value="Mediator_Med25_VWA"/>
</dbReference>
<keyword evidence="6 8" id="KW-0804">Transcription</keyword>
<dbReference type="Gene3D" id="2.40.290.30">
    <property type="entry name" value="Mediator complex subunit 25, ACID domain"/>
    <property type="match status" value="1"/>
</dbReference>
<keyword evidence="5" id="KW-0010">Activator</keyword>
<dbReference type="PANTHER" id="PTHR12433">
    <property type="entry name" value="MEDIATOR OF RNA POLYMERASE II TRANSCRIPTION SUBUNIT 25"/>
    <property type="match status" value="1"/>
</dbReference>
<feature type="compositionally biased region" description="Pro residues" evidence="9">
    <location>
        <begin position="360"/>
        <end position="376"/>
    </location>
</feature>
<dbReference type="EMBL" id="CM001271">
    <property type="protein sequence ID" value="EHH30280.1"/>
    <property type="molecule type" value="Genomic_DNA"/>
</dbReference>
<accession>G7NLQ3</accession>
<protein>
    <recommendedName>
        <fullName evidence="3 8">Mediator of RNA polymerase II transcription subunit 25</fullName>
    </recommendedName>
</protein>
<gene>
    <name evidence="13" type="ORF">EGK_10907</name>
</gene>
<feature type="domain" description="Mediator of RNA polymerase II transcription subunit 25 von Willebrand factor type A" evidence="12">
    <location>
        <begin position="56"/>
        <end position="267"/>
    </location>
</feature>
<sequence length="767" mass="80639">MAAFPASLNRPARVRAQRRRISAHSAVSAAAAVAVAATARGMVPGSEGPARAGGLVADVVFVIEGTANLGPYFEGLRKHYLLPAIEYFNGGPPAETDFGGDYGGTQYSLVVFNTVDCAPESYVQCHAPTSSAYEFVTWLDGIKFMGGGGESCSLIAEGLSTALQLFDDFKKMREQIGQTHRVCLLICNSPPYLLPAVESTTYSGCTTENLVQQIGERGIHFSIVSPRKLPALRLLFEKAAPPALLEPLQPPTDVSQDPRHMVLVRGLVLPGPLQPKQPVPLPPAAPSGATLSAAPQQPLPPVPPQYQVPGNLSAAQVAAQNAVEAAKNQKAGLGPRFSPITPLQQAAPGVGPPFSQAPAPQLPPGPPGAPKPPPASQPSLVSTVAPGSGLAPTAQPGAPSMDGPRRPPSFPILMALLPPLWQAGTVAPGGKPKPASVDANTKLTRSLPCQVYVNHGENLKTEQWPQKLIMQLIPQQLLTTLGPLFRNSRMVQFHFTNKDLESLKGLYRIMGNGFAGCVHFPHTAPCEVRVLMLLYSSKKKIFMGLIPYDQSGFVNGIRQVITNHKQVQQQKLEQQQRGMGGQQAPPGLGPILEDQARPSQNLLQLRPPQSQPQGTVGASGATGQPQPQGTAQPPPGAPQGPPGTASGPPPPGPILRPQNPGANPQLRSLLLNPPPPQTGVPPPQASLHHLQPPGAPALLPPPHQGLGQPQLGPPLLHPPPAQSWPAQLPPRAPLPGQMLLSGGPRGPVPQPGLQPSVMEDDILMDLI</sequence>
<reference evidence="13" key="1">
    <citation type="journal article" date="2011" name="Nat. Biotechnol.">
        <title>Genome sequencing and comparison of two nonhuman primate animal models, the cynomolgus and Chinese rhesus macaques.</title>
        <authorList>
            <person name="Yan G."/>
            <person name="Zhang G."/>
            <person name="Fang X."/>
            <person name="Zhang Y."/>
            <person name="Li C."/>
            <person name="Ling F."/>
            <person name="Cooper D.N."/>
            <person name="Li Q."/>
            <person name="Li Y."/>
            <person name="van Gool A.J."/>
            <person name="Du H."/>
            <person name="Chen J."/>
            <person name="Chen R."/>
            <person name="Zhang P."/>
            <person name="Huang Z."/>
            <person name="Thompson J.R."/>
            <person name="Meng Y."/>
            <person name="Bai Y."/>
            <person name="Wang J."/>
            <person name="Zhuo M."/>
            <person name="Wang T."/>
            <person name="Huang Y."/>
            <person name="Wei L."/>
            <person name="Li J."/>
            <person name="Wang Z."/>
            <person name="Hu H."/>
            <person name="Yang P."/>
            <person name="Le L."/>
            <person name="Stenson P.D."/>
            <person name="Li B."/>
            <person name="Liu X."/>
            <person name="Ball E.V."/>
            <person name="An N."/>
            <person name="Huang Q."/>
            <person name="Zhang Y."/>
            <person name="Fan W."/>
            <person name="Zhang X."/>
            <person name="Li Y."/>
            <person name="Wang W."/>
            <person name="Katze M.G."/>
            <person name="Su B."/>
            <person name="Nielsen R."/>
            <person name="Yang H."/>
            <person name="Wang J."/>
            <person name="Wang X."/>
            <person name="Wang J."/>
        </authorList>
    </citation>
    <scope>NUCLEOTIDE SEQUENCE [LARGE SCALE GENOMIC DNA]</scope>
    <source>
        <strain evidence="13">CR-5</strain>
    </source>
</reference>
<feature type="region of interest" description="Disordered" evidence="9">
    <location>
        <begin position="568"/>
        <end position="767"/>
    </location>
</feature>
<dbReference type="AlphaFoldDB" id="G7NLQ3"/>
<dbReference type="SUPFAM" id="SSF53300">
    <property type="entry name" value="vWA-like"/>
    <property type="match status" value="1"/>
</dbReference>
<dbReference type="InterPro" id="IPR038196">
    <property type="entry name" value="Med25_PTOV_sf"/>
</dbReference>
<evidence type="ECO:0000256" key="2">
    <source>
        <dbReference type="ARBA" id="ARBA00009102"/>
    </source>
</evidence>
<evidence type="ECO:0000256" key="8">
    <source>
        <dbReference type="RuleBase" id="RU369088"/>
    </source>
</evidence>
<dbReference type="Proteomes" id="UP000013456">
    <property type="component" value="Chromosome 19"/>
</dbReference>
<evidence type="ECO:0000313" key="13">
    <source>
        <dbReference type="EMBL" id="EHH30280.1"/>
    </source>
</evidence>
<feature type="compositionally biased region" description="Pro residues" evidence="9">
    <location>
        <begin position="711"/>
        <end position="733"/>
    </location>
</feature>
<dbReference type="GO" id="GO:0005667">
    <property type="term" value="C:transcription regulator complex"/>
    <property type="evidence" value="ECO:0007669"/>
    <property type="project" value="UniProtKB-UniRule"/>
</dbReference>
<feature type="domain" description="Mediator complex subunit Med25 synapsin 1" evidence="11">
    <location>
        <begin position="270"/>
        <end position="404"/>
    </location>
</feature>
<feature type="region of interest" description="Disordered" evidence="9">
    <location>
        <begin position="274"/>
        <end position="308"/>
    </location>
</feature>
<dbReference type="GO" id="GO:0016592">
    <property type="term" value="C:mediator complex"/>
    <property type="evidence" value="ECO:0007669"/>
    <property type="project" value="UniProtKB-UniRule"/>
</dbReference>